<dbReference type="Proteomes" id="UP000018467">
    <property type="component" value="Unassembled WGS sequence"/>
</dbReference>
<feature type="region of interest" description="Disordered" evidence="4">
    <location>
        <begin position="309"/>
        <end position="345"/>
    </location>
</feature>
<dbReference type="GO" id="GO:0035591">
    <property type="term" value="F:signaling adaptor activity"/>
    <property type="evidence" value="ECO:0007669"/>
    <property type="project" value="InterPro"/>
</dbReference>
<dbReference type="SUPFAM" id="SSF50729">
    <property type="entry name" value="PH domain-like"/>
    <property type="match status" value="1"/>
</dbReference>
<reference evidence="7" key="3">
    <citation type="submission" date="2025-08" db="UniProtKB">
        <authorList>
            <consortium name="Ensembl"/>
        </authorList>
    </citation>
    <scope>IDENTIFICATION</scope>
</reference>
<dbReference type="Bgee" id="ENSAMXG00000033465">
    <property type="expression patterns" value="Expressed in intestine and 10 other cell types or tissues"/>
</dbReference>
<evidence type="ECO:0000313" key="8">
    <source>
        <dbReference type="Proteomes" id="UP000018467"/>
    </source>
</evidence>
<dbReference type="SMART" id="SM00233">
    <property type="entry name" value="PH"/>
    <property type="match status" value="1"/>
</dbReference>
<dbReference type="InParanoid" id="A0A3B1JCY2"/>
<dbReference type="Pfam" id="PF00169">
    <property type="entry name" value="PH"/>
    <property type="match status" value="1"/>
</dbReference>
<dbReference type="GeneTree" id="ENSGT00530000063841"/>
<feature type="compositionally biased region" description="Pro residues" evidence="4">
    <location>
        <begin position="316"/>
        <end position="329"/>
    </location>
</feature>
<dbReference type="InterPro" id="IPR039111">
    <property type="entry name" value="STAP1/STAP2"/>
</dbReference>
<evidence type="ECO:0000256" key="3">
    <source>
        <dbReference type="PROSITE-ProRule" id="PRU00191"/>
    </source>
</evidence>
<feature type="domain" description="PH" evidence="6">
    <location>
        <begin position="16"/>
        <end position="114"/>
    </location>
</feature>
<dbReference type="STRING" id="7994.ENSAMXP00000039685"/>
<reference evidence="8" key="2">
    <citation type="journal article" date="2014" name="Nat. Commun.">
        <title>The cavefish genome reveals candidate genes for eye loss.</title>
        <authorList>
            <person name="McGaugh S.E."/>
            <person name="Gross J.B."/>
            <person name="Aken B."/>
            <person name="Blin M."/>
            <person name="Borowsky R."/>
            <person name="Chalopin D."/>
            <person name="Hinaux H."/>
            <person name="Jeffery W.R."/>
            <person name="Keene A."/>
            <person name="Ma L."/>
            <person name="Minx P."/>
            <person name="Murphy D."/>
            <person name="O'Quin K.E."/>
            <person name="Retaux S."/>
            <person name="Rohner N."/>
            <person name="Searle S.M."/>
            <person name="Stahl B.A."/>
            <person name="Tabin C."/>
            <person name="Volff J.N."/>
            <person name="Yoshizawa M."/>
            <person name="Warren W.C."/>
        </authorList>
    </citation>
    <scope>NUCLEOTIDE SEQUENCE [LARGE SCALE GENOMIC DNA]</scope>
    <source>
        <strain evidence="8">female</strain>
    </source>
</reference>
<dbReference type="SMART" id="SM00252">
    <property type="entry name" value="SH2"/>
    <property type="match status" value="1"/>
</dbReference>
<organism evidence="7 8">
    <name type="scientific">Astyanax mexicanus</name>
    <name type="common">Blind cave fish</name>
    <name type="synonym">Astyanax fasciatus mexicanus</name>
    <dbReference type="NCBI Taxonomy" id="7994"/>
    <lineage>
        <taxon>Eukaryota</taxon>
        <taxon>Metazoa</taxon>
        <taxon>Chordata</taxon>
        <taxon>Craniata</taxon>
        <taxon>Vertebrata</taxon>
        <taxon>Euteleostomi</taxon>
        <taxon>Actinopterygii</taxon>
        <taxon>Neopterygii</taxon>
        <taxon>Teleostei</taxon>
        <taxon>Ostariophysi</taxon>
        <taxon>Characiformes</taxon>
        <taxon>Characoidei</taxon>
        <taxon>Acestrorhamphidae</taxon>
        <taxon>Acestrorhamphinae</taxon>
        <taxon>Astyanax</taxon>
    </lineage>
</organism>
<dbReference type="SUPFAM" id="SSF55550">
    <property type="entry name" value="SH2 domain"/>
    <property type="match status" value="1"/>
</dbReference>
<keyword evidence="2 3" id="KW-0727">SH2 domain</keyword>
<evidence type="ECO:0000313" key="7">
    <source>
        <dbReference type="Ensembl" id="ENSAMXP00000039685.1"/>
    </source>
</evidence>
<dbReference type="PANTHER" id="PTHR16186:SF11">
    <property type="entry name" value="SIGNAL-TRANSDUCING ADAPTOR PROTEIN 2"/>
    <property type="match status" value="1"/>
</dbReference>
<reference evidence="8" key="1">
    <citation type="submission" date="2013-03" db="EMBL/GenBank/DDBJ databases">
        <authorList>
            <person name="Jeffery W."/>
            <person name="Warren W."/>
            <person name="Wilson R.K."/>
        </authorList>
    </citation>
    <scope>NUCLEOTIDE SEQUENCE</scope>
    <source>
        <strain evidence="8">female</strain>
    </source>
</reference>
<accession>A0A3B1JCY2</accession>
<reference evidence="7" key="4">
    <citation type="submission" date="2025-09" db="UniProtKB">
        <authorList>
            <consortium name="Ensembl"/>
        </authorList>
    </citation>
    <scope>IDENTIFICATION</scope>
</reference>
<sequence>MATPRRPVRPKSLLPTCYHEGFLEKRSFKDKVARRLWASLCGNSLFFFNNSKENDYVEKQDLSDFISMTDDPSHDRNLDAARFNLRLKNQDIQLTAPSLEARELWKGFISSVVELTVPSSLNLLPGQLHMLREVVEKERLRRKPLPSTPAPAPAPTPALTPTPVPAPTQATAPATVTVATPMSPTALYIDVLSEMPVCYQPVPRAEAELILERNQEKGNLLLRPGRDGSSFAVSTRQDLNGSVFRHYRVSRRQEGGFAIDIENPIPCETLHDVITCLVDMTGGLLKPLVLEGAYEDNIVFVDSNKESGEKSFISASPPPLTGAPKPVPKPRADTAPVQSESSNEYMIPEMEVDRGDEGAAAPAPLPHHGPVPSFLHQQITHPEGLTVSRGGALLPPSHPLPTVRPRTMSEMTRTNQALPPIPGTESLSRMFSAGVSQELREKLLKRQRISE</sequence>
<dbReference type="PROSITE" id="PS50003">
    <property type="entry name" value="PH_DOMAIN"/>
    <property type="match status" value="1"/>
</dbReference>
<feature type="domain" description="SH2" evidence="5">
    <location>
        <begin position="187"/>
        <end position="274"/>
    </location>
</feature>
<keyword evidence="1" id="KW-0597">Phosphoprotein</keyword>
<name>A0A3B1JCY2_ASTMX</name>
<feature type="compositionally biased region" description="Pro residues" evidence="4">
    <location>
        <begin position="146"/>
        <end position="166"/>
    </location>
</feature>
<dbReference type="Gene3D" id="3.30.505.10">
    <property type="entry name" value="SH2 domain"/>
    <property type="match status" value="1"/>
</dbReference>
<dbReference type="InterPro" id="IPR011993">
    <property type="entry name" value="PH-like_dom_sf"/>
</dbReference>
<evidence type="ECO:0000256" key="2">
    <source>
        <dbReference type="ARBA" id="ARBA00022999"/>
    </source>
</evidence>
<evidence type="ECO:0000256" key="4">
    <source>
        <dbReference type="SAM" id="MobiDB-lite"/>
    </source>
</evidence>
<dbReference type="Gene3D" id="2.30.29.30">
    <property type="entry name" value="Pleckstrin-homology domain (PH domain)/Phosphotyrosine-binding domain (PTB)"/>
    <property type="match status" value="1"/>
</dbReference>
<evidence type="ECO:0000259" key="6">
    <source>
        <dbReference type="PROSITE" id="PS50003"/>
    </source>
</evidence>
<dbReference type="PANTHER" id="PTHR16186">
    <property type="entry name" value="SIGNAL-TRANSDUCING ADAPTOR PROTEIN-RELATED"/>
    <property type="match status" value="1"/>
</dbReference>
<dbReference type="PROSITE" id="PS50001">
    <property type="entry name" value="SH2"/>
    <property type="match status" value="1"/>
</dbReference>
<dbReference type="InterPro" id="IPR036860">
    <property type="entry name" value="SH2_dom_sf"/>
</dbReference>
<proteinExistence type="predicted"/>
<dbReference type="CDD" id="cd13268">
    <property type="entry name" value="PH_Brdg1"/>
    <property type="match status" value="1"/>
</dbReference>
<protein>
    <submittedName>
        <fullName evidence="7">Signal transducing adaptor family member 2b</fullName>
    </submittedName>
</protein>
<keyword evidence="8" id="KW-1185">Reference proteome</keyword>
<dbReference type="InterPro" id="IPR000980">
    <property type="entry name" value="SH2"/>
</dbReference>
<dbReference type="AlphaFoldDB" id="A0A3B1JCY2"/>
<dbReference type="Ensembl" id="ENSAMXT00000039837.1">
    <property type="protein sequence ID" value="ENSAMXP00000039685.1"/>
    <property type="gene ID" value="ENSAMXG00000033465.1"/>
</dbReference>
<feature type="region of interest" description="Disordered" evidence="4">
    <location>
        <begin position="139"/>
        <end position="169"/>
    </location>
</feature>
<evidence type="ECO:0000256" key="1">
    <source>
        <dbReference type="ARBA" id="ARBA00022553"/>
    </source>
</evidence>
<dbReference type="InterPro" id="IPR001849">
    <property type="entry name" value="PH_domain"/>
</dbReference>
<evidence type="ECO:0000259" key="5">
    <source>
        <dbReference type="PROSITE" id="PS50001"/>
    </source>
</evidence>